<evidence type="ECO:0000313" key="3">
    <source>
        <dbReference type="Proteomes" id="UP001281203"/>
    </source>
</evidence>
<comment type="caution">
    <text evidence="2">The sequence shown here is derived from an EMBL/GenBank/DDBJ whole genome shotgun (WGS) entry which is preliminary data.</text>
</comment>
<dbReference type="SUPFAM" id="SSF52317">
    <property type="entry name" value="Class I glutamine amidotransferase-like"/>
    <property type="match status" value="1"/>
</dbReference>
<organism evidence="2 3">
    <name type="scientific">Methanoculleus caldifontis</name>
    <dbReference type="NCBI Taxonomy" id="2651577"/>
    <lineage>
        <taxon>Archaea</taxon>
        <taxon>Methanobacteriati</taxon>
        <taxon>Methanobacteriota</taxon>
        <taxon>Stenosarchaea group</taxon>
        <taxon>Methanomicrobia</taxon>
        <taxon>Methanomicrobiales</taxon>
        <taxon>Methanomicrobiaceae</taxon>
        <taxon>Methanoculleus</taxon>
    </lineage>
</organism>
<dbReference type="Pfam" id="PF00117">
    <property type="entry name" value="GATase"/>
    <property type="match status" value="1"/>
</dbReference>
<protein>
    <recommendedName>
        <fullName evidence="1">Glutamine amidotransferase domain-containing protein</fullName>
    </recommendedName>
</protein>
<dbReference type="PROSITE" id="PS51273">
    <property type="entry name" value="GATASE_TYPE_1"/>
    <property type="match status" value="1"/>
</dbReference>
<dbReference type="EMBL" id="WBKO01000002">
    <property type="protein sequence ID" value="MDV2482652.1"/>
    <property type="molecule type" value="Genomic_DNA"/>
</dbReference>
<keyword evidence="3" id="KW-1185">Reference proteome</keyword>
<dbReference type="RefSeq" id="WP_317065760.1">
    <property type="nucleotide sequence ID" value="NZ_WBKO01000002.1"/>
</dbReference>
<reference evidence="2 3" key="1">
    <citation type="submission" date="2019-10" db="EMBL/GenBank/DDBJ databases">
        <title>Isolation and characterization of Methanoculleus sp. Wushi-C6 from a hot spring well.</title>
        <authorList>
            <person name="Chen S.-C."/>
            <person name="Lan Z.-H."/>
            <person name="You Y.-T."/>
            <person name="Lai M.-C."/>
        </authorList>
    </citation>
    <scope>NUCLEOTIDE SEQUENCE [LARGE SCALE GENOMIC DNA]</scope>
    <source>
        <strain evidence="2 3">Wushi-C6</strain>
    </source>
</reference>
<dbReference type="InterPro" id="IPR029062">
    <property type="entry name" value="Class_I_gatase-like"/>
</dbReference>
<dbReference type="Gene3D" id="3.40.50.880">
    <property type="match status" value="1"/>
</dbReference>
<evidence type="ECO:0000259" key="1">
    <source>
        <dbReference type="Pfam" id="PF00117"/>
    </source>
</evidence>
<sequence length="193" mass="20851">MILIVDLCYREGSLSRDEFVGPVERILRDAGAPSVVRHYTAVDASDVEAADAVVLCGTALRDTGFAEHPERLRWLRGFGRPVLGISSGMRALAAAFGGGIEPCCGIGMTEVRVLAPDPLFAGEDLFSAYEVHEYAVTVPEEFVPLAASDRCVQAIRHRSLPLYGLLFHPEVRNGWIVERFIGLAGAASPADLQ</sequence>
<name>A0ABU3X3L5_9EURY</name>
<dbReference type="Proteomes" id="UP001281203">
    <property type="component" value="Unassembled WGS sequence"/>
</dbReference>
<evidence type="ECO:0000313" key="2">
    <source>
        <dbReference type="EMBL" id="MDV2482652.1"/>
    </source>
</evidence>
<accession>A0ABU3X3L5</accession>
<dbReference type="InterPro" id="IPR017926">
    <property type="entry name" value="GATASE"/>
</dbReference>
<proteinExistence type="predicted"/>
<feature type="domain" description="Glutamine amidotransferase" evidence="1">
    <location>
        <begin position="23"/>
        <end position="173"/>
    </location>
</feature>
<gene>
    <name evidence="2" type="ORF">F8E02_11685</name>
</gene>